<comment type="caution">
    <text evidence="2">The sequence shown here is derived from an EMBL/GenBank/DDBJ whole genome shotgun (WGS) entry which is preliminary data.</text>
</comment>
<dbReference type="PANTHER" id="PTHR36111">
    <property type="entry name" value="INNER MEMBRANE PROTEIN-RELATED"/>
    <property type="match status" value="1"/>
</dbReference>
<keyword evidence="3" id="KW-1185">Reference proteome</keyword>
<feature type="transmembrane region" description="Helical" evidence="1">
    <location>
        <begin position="39"/>
        <end position="57"/>
    </location>
</feature>
<keyword evidence="1" id="KW-0472">Membrane</keyword>
<keyword evidence="1" id="KW-1133">Transmembrane helix</keyword>
<evidence type="ECO:0000313" key="3">
    <source>
        <dbReference type="Proteomes" id="UP001438008"/>
    </source>
</evidence>
<feature type="transmembrane region" description="Helical" evidence="1">
    <location>
        <begin position="146"/>
        <end position="164"/>
    </location>
</feature>
<evidence type="ECO:0000256" key="1">
    <source>
        <dbReference type="SAM" id="Phobius"/>
    </source>
</evidence>
<feature type="transmembrane region" description="Helical" evidence="1">
    <location>
        <begin position="197"/>
        <end position="217"/>
    </location>
</feature>
<keyword evidence="1" id="KW-0812">Transmembrane</keyword>
<sequence>MSGLGTLINALAIIAGGIVGICCKKLIKERYQETIMKATGFSVMFLGAGGTFSKMLVTTKSGLPLDTTGSMTIVLSMVIGAFAGEIIDLDHQFERFGSWLKHKTGSDGDNQFINGFVTASLTVSIGAMGIMGAIQDGIYGDHTTLVAKAILDFVIVLIMASSMGKGCIFSFIPVAAWQGLITALAVVLSGYMTAPVLNSLSMVGNILIFCVGVNLVWPKTIKVANLLPALIVAVLMA</sequence>
<feature type="transmembrane region" description="Helical" evidence="1">
    <location>
        <begin position="171"/>
        <end position="191"/>
    </location>
</feature>
<feature type="transmembrane region" description="Helical" evidence="1">
    <location>
        <begin position="69"/>
        <end position="91"/>
    </location>
</feature>
<dbReference type="EMBL" id="JBBMFE010000019">
    <property type="protein sequence ID" value="MEQ2473872.1"/>
    <property type="molecule type" value="Genomic_DNA"/>
</dbReference>
<reference evidence="2 3" key="1">
    <citation type="submission" date="2024-03" db="EMBL/GenBank/DDBJ databases">
        <title>Human intestinal bacterial collection.</title>
        <authorList>
            <person name="Pauvert C."/>
            <person name="Hitch T.C.A."/>
            <person name="Clavel T."/>
        </authorList>
    </citation>
    <scope>NUCLEOTIDE SEQUENCE [LARGE SCALE GENOMIC DNA]</scope>
    <source>
        <strain evidence="2 3">CLA-AA-H132</strain>
    </source>
</reference>
<gene>
    <name evidence="2" type="ORF">WMO29_15470</name>
</gene>
<dbReference type="PANTHER" id="PTHR36111:SF2">
    <property type="entry name" value="INNER MEMBRANE PROTEIN"/>
    <property type="match status" value="1"/>
</dbReference>
<dbReference type="InterPro" id="IPR007563">
    <property type="entry name" value="DUF554"/>
</dbReference>
<name>A0ABV1FLC1_9FIRM</name>
<dbReference type="Pfam" id="PF04474">
    <property type="entry name" value="DUF554"/>
    <property type="match status" value="1"/>
</dbReference>
<dbReference type="RefSeq" id="WP_349165400.1">
    <property type="nucleotide sequence ID" value="NZ_JBBMFE010000019.1"/>
</dbReference>
<proteinExistence type="predicted"/>
<feature type="transmembrane region" description="Helical" evidence="1">
    <location>
        <begin position="6"/>
        <end position="27"/>
    </location>
</feature>
<feature type="transmembrane region" description="Helical" evidence="1">
    <location>
        <begin position="112"/>
        <end position="134"/>
    </location>
</feature>
<organism evidence="2 3">
    <name type="scientific">Laedolimicola intestinihominis</name>
    <dbReference type="NCBI Taxonomy" id="3133166"/>
    <lineage>
        <taxon>Bacteria</taxon>
        <taxon>Bacillati</taxon>
        <taxon>Bacillota</taxon>
        <taxon>Clostridia</taxon>
        <taxon>Lachnospirales</taxon>
        <taxon>Lachnospiraceae</taxon>
        <taxon>Laedolimicola</taxon>
    </lineage>
</organism>
<protein>
    <submittedName>
        <fullName evidence="2">DUF554 domain-containing protein</fullName>
    </submittedName>
</protein>
<dbReference type="Proteomes" id="UP001438008">
    <property type="component" value="Unassembled WGS sequence"/>
</dbReference>
<accession>A0ABV1FLC1</accession>
<evidence type="ECO:0000313" key="2">
    <source>
        <dbReference type="EMBL" id="MEQ2473872.1"/>
    </source>
</evidence>